<evidence type="ECO:0000313" key="2">
    <source>
        <dbReference type="Proteomes" id="UP000294854"/>
    </source>
</evidence>
<gene>
    <name evidence="1" type="ORF">C5L31_000895</name>
</gene>
<dbReference type="STRING" id="1122149.FD44_GL001977"/>
<accession>A0A4V3A3E6</accession>
<dbReference type="RefSeq" id="WP_056973799.1">
    <property type="nucleotide sequence ID" value="NZ_CP042371.1"/>
</dbReference>
<dbReference type="Pfam" id="PF10702">
    <property type="entry name" value="DUF2507"/>
    <property type="match status" value="1"/>
</dbReference>
<dbReference type="Proteomes" id="UP000294854">
    <property type="component" value="Unassembled WGS sequence"/>
</dbReference>
<dbReference type="SUPFAM" id="SSF111126">
    <property type="entry name" value="Ligand-binding domain in the NO signalling and Golgi transport"/>
    <property type="match status" value="1"/>
</dbReference>
<dbReference type="EMBL" id="PUFO01000079">
    <property type="protein sequence ID" value="TDG74328.1"/>
    <property type="molecule type" value="Genomic_DNA"/>
</dbReference>
<dbReference type="AlphaFoldDB" id="A0A4V3A3E6"/>
<proteinExistence type="predicted"/>
<keyword evidence="2" id="KW-1185">Reference proteome</keyword>
<organism evidence="1 2">
    <name type="scientific">Secundilactobacillus malefermentans</name>
    <dbReference type="NCBI Taxonomy" id="176292"/>
    <lineage>
        <taxon>Bacteria</taxon>
        <taxon>Bacillati</taxon>
        <taxon>Bacillota</taxon>
        <taxon>Bacilli</taxon>
        <taxon>Lactobacillales</taxon>
        <taxon>Lactobacillaceae</taxon>
        <taxon>Secundilactobacillus</taxon>
    </lineage>
</organism>
<name>A0A4V3A3E6_9LACO</name>
<dbReference type="Gene3D" id="3.30.1380.20">
    <property type="entry name" value="Trafficking protein particle complex subunit 3"/>
    <property type="match status" value="1"/>
</dbReference>
<dbReference type="InterPro" id="IPR024096">
    <property type="entry name" value="NO_sig/Golgi_transp_ligand-bd"/>
</dbReference>
<evidence type="ECO:0000313" key="1">
    <source>
        <dbReference type="EMBL" id="TDG74328.1"/>
    </source>
</evidence>
<reference evidence="1 2" key="1">
    <citation type="journal article" date="2019" name="Appl. Microbiol. Biotechnol.">
        <title>Uncovering carbohydrate metabolism through a genotype-phenotype association study of 56 lactic acid bacteria genomes.</title>
        <authorList>
            <person name="Buron-Moles G."/>
            <person name="Chailyan A."/>
            <person name="Dolejs I."/>
            <person name="Forster J."/>
            <person name="Miks M.H."/>
        </authorList>
    </citation>
    <scope>NUCLEOTIDE SEQUENCE [LARGE SCALE GENOMIC DNA]</scope>
    <source>
        <strain evidence="1 2">ATCC 49373</strain>
    </source>
</reference>
<comment type="caution">
    <text evidence="1">The sequence shown here is derived from an EMBL/GenBank/DDBJ whole genome shotgun (WGS) entry which is preliminary data.</text>
</comment>
<dbReference type="InterPro" id="IPR019642">
    <property type="entry name" value="DUF2507"/>
</dbReference>
<protein>
    <submittedName>
        <fullName evidence="1">Uncharacterized protein</fullName>
    </submittedName>
</protein>
<sequence>MQTDIYQQYLNQKDLSPYFGQALIRDIILPDILGDDMNDILYFEGKQLARRFPLANPADVIIFFSQANLGTLAQIKINAKQVIWNLSGTEVQPRVANPQSFMLEAGFLAQQSQQQLGLLAEAEVKLEKKGHSESVQITVHVDPKDVLEPETTPTDNLEIIVSGTEFDDKKTN</sequence>